<dbReference type="GO" id="GO:0016491">
    <property type="term" value="F:oxidoreductase activity"/>
    <property type="evidence" value="ECO:0007669"/>
    <property type="project" value="UniProtKB-KW"/>
</dbReference>
<dbReference type="InterPro" id="IPR016166">
    <property type="entry name" value="FAD-bd_PCMH"/>
</dbReference>
<reference evidence="7 8" key="1">
    <citation type="submission" date="2016-10" db="EMBL/GenBank/DDBJ databases">
        <authorList>
            <person name="de Groot N.N."/>
        </authorList>
    </citation>
    <scope>NUCLEOTIDE SEQUENCE [LARGE SCALE GENOMIC DNA]</scope>
    <source>
        <strain evidence="7 8">DSM 12271</strain>
    </source>
</reference>
<dbReference type="Pfam" id="PF01565">
    <property type="entry name" value="FAD_binding_4"/>
    <property type="match status" value="1"/>
</dbReference>
<evidence type="ECO:0000256" key="4">
    <source>
        <dbReference type="ARBA" id="ARBA00022827"/>
    </source>
</evidence>
<dbReference type="PANTHER" id="PTHR42973">
    <property type="entry name" value="BINDING OXIDOREDUCTASE, PUTATIVE (AFU_ORTHOLOGUE AFUA_1G17690)-RELATED"/>
    <property type="match status" value="1"/>
</dbReference>
<dbReference type="Gene3D" id="3.30.465.10">
    <property type="match status" value="1"/>
</dbReference>
<evidence type="ECO:0000259" key="6">
    <source>
        <dbReference type="PROSITE" id="PS51387"/>
    </source>
</evidence>
<keyword evidence="3" id="KW-0285">Flavoprotein</keyword>
<dbReference type="PROSITE" id="PS51387">
    <property type="entry name" value="FAD_PCMH"/>
    <property type="match status" value="1"/>
</dbReference>
<dbReference type="InterPro" id="IPR012951">
    <property type="entry name" value="BBE"/>
</dbReference>
<evidence type="ECO:0000313" key="8">
    <source>
        <dbReference type="Proteomes" id="UP000198619"/>
    </source>
</evidence>
<evidence type="ECO:0000256" key="1">
    <source>
        <dbReference type="ARBA" id="ARBA00001974"/>
    </source>
</evidence>
<dbReference type="SUPFAM" id="SSF56176">
    <property type="entry name" value="FAD-binding/transporter-associated domain-like"/>
    <property type="match status" value="1"/>
</dbReference>
<dbReference type="PROSITE" id="PS00862">
    <property type="entry name" value="OX2_COVAL_FAD"/>
    <property type="match status" value="1"/>
</dbReference>
<accession>A0A1I0YCR4</accession>
<evidence type="ECO:0000256" key="3">
    <source>
        <dbReference type="ARBA" id="ARBA00022630"/>
    </source>
</evidence>
<proteinExistence type="inferred from homology"/>
<keyword evidence="4" id="KW-0274">FAD</keyword>
<dbReference type="InterPro" id="IPR006093">
    <property type="entry name" value="Oxy_OxRdtase_FAD_BS"/>
</dbReference>
<dbReference type="InterPro" id="IPR050416">
    <property type="entry name" value="FAD-linked_Oxidoreductase"/>
</dbReference>
<dbReference type="InterPro" id="IPR006094">
    <property type="entry name" value="Oxid_FAD_bind_N"/>
</dbReference>
<comment type="cofactor">
    <cofactor evidence="1">
        <name>FAD</name>
        <dbReference type="ChEBI" id="CHEBI:57692"/>
    </cofactor>
</comment>
<protein>
    <submittedName>
        <fullName evidence="7">FAD/FMN-containing dehydrogenase</fullName>
    </submittedName>
</protein>
<dbReference type="InterPro" id="IPR036318">
    <property type="entry name" value="FAD-bd_PCMH-like_sf"/>
</dbReference>
<dbReference type="EMBL" id="FOKI01000012">
    <property type="protein sequence ID" value="SFB11159.1"/>
    <property type="molecule type" value="Genomic_DNA"/>
</dbReference>
<dbReference type="OrthoDB" id="545125at2"/>
<dbReference type="InterPro" id="IPR016169">
    <property type="entry name" value="FAD-bd_PCMH_sub2"/>
</dbReference>
<dbReference type="Gene3D" id="3.40.462.20">
    <property type="match status" value="1"/>
</dbReference>
<feature type="domain" description="FAD-binding PCMH-type" evidence="6">
    <location>
        <begin position="32"/>
        <end position="203"/>
    </location>
</feature>
<evidence type="ECO:0000313" key="7">
    <source>
        <dbReference type="EMBL" id="SFB11159.1"/>
    </source>
</evidence>
<keyword evidence="5" id="KW-0560">Oxidoreductase</keyword>
<name>A0A1I0YCR4_9CLOT</name>
<dbReference type="GO" id="GO:0071949">
    <property type="term" value="F:FAD binding"/>
    <property type="evidence" value="ECO:0007669"/>
    <property type="project" value="InterPro"/>
</dbReference>
<dbReference type="Proteomes" id="UP000198619">
    <property type="component" value="Unassembled WGS sequence"/>
</dbReference>
<evidence type="ECO:0000256" key="2">
    <source>
        <dbReference type="ARBA" id="ARBA00005466"/>
    </source>
</evidence>
<dbReference type="AlphaFoldDB" id="A0A1I0YCR4"/>
<keyword evidence="8" id="KW-1185">Reference proteome</keyword>
<dbReference type="Pfam" id="PF08031">
    <property type="entry name" value="BBE"/>
    <property type="match status" value="1"/>
</dbReference>
<organism evidence="7 8">
    <name type="scientific">Clostridium frigidicarnis</name>
    <dbReference type="NCBI Taxonomy" id="84698"/>
    <lineage>
        <taxon>Bacteria</taxon>
        <taxon>Bacillati</taxon>
        <taxon>Bacillota</taxon>
        <taxon>Clostridia</taxon>
        <taxon>Eubacteriales</taxon>
        <taxon>Clostridiaceae</taxon>
        <taxon>Clostridium</taxon>
    </lineage>
</organism>
<sequence>MKSYDFCGLTGNIVLKYSAKYDQARQEWNRSIQKYPLVIVYCYENKDIKNALCWSIKNNVEIRIRSGGHNYEGYSIGNDVLVIDISRINRIYIDEEEGIVKVQGGVKNSELYNFLGSRGYPFPGGSCPTVGISGYELGGGWGFSSRLFGLGCDSLVEIEIMNYKGNIIKANESCNSDLFWACRGGGGGNFGVVLSMTFSLPKKVKKVTLLSIYYPNSTLEEQVDVLDTLQNMFPTLDRRMNFRIGFYNSLEEEKAIYLIGLFYGSEEAALKIIEPLKIISPNSKVTSQYITFLEATQEIAKNYPPYEKFKSTGGFVFNKYTRSEIYKILNFISKRPKGSVFTSVSLYGLGGAVNDVEKKDTAFYYRGCQYILGIQTVWEDNKYASINKAWFKEQFDIMSKFFTGSYVNFPYEGIKNYEKRYYGCNIYRLKLIKSKYDPFNIFRFPQSINPFKKPCHYTKF</sequence>
<gene>
    <name evidence="7" type="ORF">SAMN04488528_101297</name>
</gene>
<dbReference type="STRING" id="84698.SAMN04488528_101297"/>
<evidence type="ECO:0000256" key="5">
    <source>
        <dbReference type="ARBA" id="ARBA00023002"/>
    </source>
</evidence>
<dbReference type="PANTHER" id="PTHR42973:SF39">
    <property type="entry name" value="FAD-BINDING PCMH-TYPE DOMAIN-CONTAINING PROTEIN"/>
    <property type="match status" value="1"/>
</dbReference>
<dbReference type="RefSeq" id="WP_090040905.1">
    <property type="nucleotide sequence ID" value="NZ_FOKI01000012.1"/>
</dbReference>
<comment type="similarity">
    <text evidence="2">Belongs to the oxygen-dependent FAD-linked oxidoreductase family.</text>
</comment>